<reference evidence="1 2" key="1">
    <citation type="journal article" date="2017" name="Curr. Biol.">
        <title>The Evolution of Venom by Co-option of Single-Copy Genes.</title>
        <authorList>
            <person name="Martinson E.O."/>
            <person name="Mrinalini"/>
            <person name="Kelkar Y.D."/>
            <person name="Chang C.H."/>
            <person name="Werren J.H."/>
        </authorList>
    </citation>
    <scope>NUCLEOTIDE SEQUENCE [LARGE SCALE GENOMIC DNA]</scope>
    <source>
        <strain evidence="1 2">Alberta</strain>
        <tissue evidence="1">Whole body</tissue>
    </source>
</reference>
<protein>
    <submittedName>
        <fullName evidence="1">Uncharacterized protein</fullName>
    </submittedName>
</protein>
<dbReference type="Proteomes" id="UP000215335">
    <property type="component" value="Unassembled WGS sequence"/>
</dbReference>
<keyword evidence="2" id="KW-1185">Reference proteome</keyword>
<evidence type="ECO:0000313" key="2">
    <source>
        <dbReference type="Proteomes" id="UP000215335"/>
    </source>
</evidence>
<sequence>MKYRLANINFDDMWTVLAQLWPRVGMPTLVHRYWASIDPTTGPMLLLVLLAPRLFVELAKFLRAKEEALRQTSSYLDDRPVQFNNACSVRATAEFSRYYLTVQLRSQRQTGVVLHPILFLKKRYVTSNVDNNAVKQKTRKSCFVTRGFLGSLNTNIATPTLCKVPGVQGGQYQRRLLELGIFEVAEHEYSNDNNNNGFLGTWCLGYTVSTTSPGIILREDVILSTLSIRYFGERRRHDIRVLRPQKHPRDDVILYILGTRYLGKRRRHDIRVLRPQKPR</sequence>
<dbReference type="EMBL" id="NNAY01001831">
    <property type="protein sequence ID" value="OXU22774.1"/>
    <property type="molecule type" value="Genomic_DNA"/>
</dbReference>
<dbReference type="AlphaFoldDB" id="A0A232EWP7"/>
<proteinExistence type="predicted"/>
<organism evidence="1 2">
    <name type="scientific">Trichomalopsis sarcophagae</name>
    <dbReference type="NCBI Taxonomy" id="543379"/>
    <lineage>
        <taxon>Eukaryota</taxon>
        <taxon>Metazoa</taxon>
        <taxon>Ecdysozoa</taxon>
        <taxon>Arthropoda</taxon>
        <taxon>Hexapoda</taxon>
        <taxon>Insecta</taxon>
        <taxon>Pterygota</taxon>
        <taxon>Neoptera</taxon>
        <taxon>Endopterygota</taxon>
        <taxon>Hymenoptera</taxon>
        <taxon>Apocrita</taxon>
        <taxon>Proctotrupomorpha</taxon>
        <taxon>Chalcidoidea</taxon>
        <taxon>Pteromalidae</taxon>
        <taxon>Pteromalinae</taxon>
        <taxon>Trichomalopsis</taxon>
    </lineage>
</organism>
<comment type="caution">
    <text evidence="1">The sequence shown here is derived from an EMBL/GenBank/DDBJ whole genome shotgun (WGS) entry which is preliminary data.</text>
</comment>
<gene>
    <name evidence="1" type="ORF">TSAR_014126</name>
</gene>
<accession>A0A232EWP7</accession>
<feature type="non-terminal residue" evidence="1">
    <location>
        <position position="279"/>
    </location>
</feature>
<name>A0A232EWP7_9HYME</name>
<evidence type="ECO:0000313" key="1">
    <source>
        <dbReference type="EMBL" id="OXU22774.1"/>
    </source>
</evidence>